<evidence type="ECO:0000313" key="2">
    <source>
        <dbReference type="Proteomes" id="UP000190961"/>
    </source>
</evidence>
<dbReference type="EMBL" id="FUZU01000002">
    <property type="protein sequence ID" value="SKC72034.1"/>
    <property type="molecule type" value="Genomic_DNA"/>
</dbReference>
<dbReference type="RefSeq" id="WP_079687287.1">
    <property type="nucleotide sequence ID" value="NZ_FUZU01000002.1"/>
</dbReference>
<evidence type="ECO:0000313" key="1">
    <source>
        <dbReference type="EMBL" id="SKC72034.1"/>
    </source>
</evidence>
<reference evidence="1 2" key="1">
    <citation type="submission" date="2017-02" db="EMBL/GenBank/DDBJ databases">
        <authorList>
            <person name="Peterson S.W."/>
        </authorList>
    </citation>
    <scope>NUCLEOTIDE SEQUENCE [LARGE SCALE GENOMIC DNA]</scope>
    <source>
        <strain evidence="1 2">DSM 25262</strain>
    </source>
</reference>
<dbReference type="InterPro" id="IPR015018">
    <property type="entry name" value="DUF1905"/>
</dbReference>
<gene>
    <name evidence="1" type="ORF">SAMN05660236_2703</name>
</gene>
<dbReference type="AlphaFoldDB" id="A0A1T5L7W8"/>
<dbReference type="Proteomes" id="UP000190961">
    <property type="component" value="Unassembled WGS sequence"/>
</dbReference>
<dbReference type="Pfam" id="PF13376">
    <property type="entry name" value="OmdA"/>
    <property type="match status" value="1"/>
</dbReference>
<dbReference type="OrthoDB" id="9800461at2"/>
<dbReference type="SUPFAM" id="SSF141694">
    <property type="entry name" value="AF2212/PG0164-like"/>
    <property type="match status" value="1"/>
</dbReference>
<dbReference type="Pfam" id="PF08922">
    <property type="entry name" value="DUF1905"/>
    <property type="match status" value="1"/>
</dbReference>
<proteinExistence type="predicted"/>
<keyword evidence="2" id="KW-1185">Reference proteome</keyword>
<organism evidence="1 2">
    <name type="scientific">Ohtaekwangia koreensis</name>
    <dbReference type="NCBI Taxonomy" id="688867"/>
    <lineage>
        <taxon>Bacteria</taxon>
        <taxon>Pseudomonadati</taxon>
        <taxon>Bacteroidota</taxon>
        <taxon>Cytophagia</taxon>
        <taxon>Cytophagales</taxon>
        <taxon>Fulvivirgaceae</taxon>
        <taxon>Ohtaekwangia</taxon>
    </lineage>
</organism>
<protein>
    <recommendedName>
        <fullName evidence="3">Bacteriocin-protection, YdeI or OmpD-Associated</fullName>
    </recommendedName>
</protein>
<sequence length="162" mass="18203">MAKPVKQVFKAILENPELVIDAAFVSIPFDVEKVYGTKGMVKVKAWFDGFPYRGILSNMGTGCHVILVRKDVRAAIGKKVGDHVQVEIELDTEERVVEIPPALKKELAKNAAAKKFFDSLSYTNRKEYALWISDAKKEETRLKRLQATVEKLLAGKKNPSEK</sequence>
<name>A0A1T5L7W8_9BACT</name>
<dbReference type="STRING" id="688867.SAMN05660236_2703"/>
<dbReference type="InterPro" id="IPR037079">
    <property type="entry name" value="AF2212/PG0164-like_sf"/>
</dbReference>
<evidence type="ECO:0008006" key="3">
    <source>
        <dbReference type="Google" id="ProtNLM"/>
    </source>
</evidence>
<dbReference type="Gene3D" id="2.40.30.100">
    <property type="entry name" value="AF2212/PG0164-like"/>
    <property type="match status" value="1"/>
</dbReference>
<accession>A0A1T5L7W8</accession>